<evidence type="ECO:0000313" key="2">
    <source>
        <dbReference type="EMBL" id="KAK1116603.1"/>
    </source>
</evidence>
<dbReference type="AlphaFoldDB" id="A0AA40KDZ6"/>
<sequence length="438" mass="51129">MSDNNQSKNYNLLNSNSTPLIMKYASRKLPKNRRSQLNTHKNENTFMNDRHTNDILVRNAFVLKKPMVLLQKLSDIIKSSSLSSSMISICVNDQFRNSNINVHPKVFDTIFNHSQKSLKLNDERKTTYRKKSKEILFQEKSPRDKIIAMHECGNANAVSFSPFLSSTPKDKETLSNAKKKNDSRRTSYNELNKSQKNITLTVEENQQEVKKQDATYELIEPKTPKLRKRLHEERNAKKENFDQRVARNSKVRFANRLSDRNYENNSPLRTSNSEKKQINNFATNAPENSSRKNILRSPTHMRSNSIRDSIPSTTKEVPNFAKIHKKMFAKSESIVDAKKRIIDRHAKMTASKKKYNSEKERLNSQGENQLVRRKKSNENSSNRLEPKIRKHEAIEHILKNKNNTSHSTKSKEENRAILKGVRTNRRFELQMKFRNRNC</sequence>
<dbReference type="EMBL" id="JAHYIQ010000067">
    <property type="protein sequence ID" value="KAK1116603.1"/>
    <property type="molecule type" value="Genomic_DNA"/>
</dbReference>
<evidence type="ECO:0000256" key="1">
    <source>
        <dbReference type="SAM" id="MobiDB-lite"/>
    </source>
</evidence>
<evidence type="ECO:0000313" key="3">
    <source>
        <dbReference type="Proteomes" id="UP001177670"/>
    </source>
</evidence>
<feature type="region of interest" description="Disordered" evidence="1">
    <location>
        <begin position="168"/>
        <end position="192"/>
    </location>
</feature>
<comment type="caution">
    <text evidence="2">The sequence shown here is derived from an EMBL/GenBank/DDBJ whole genome shotgun (WGS) entry which is preliminary data.</text>
</comment>
<proteinExistence type="predicted"/>
<dbReference type="Proteomes" id="UP001177670">
    <property type="component" value="Unassembled WGS sequence"/>
</dbReference>
<accession>A0AA40KDZ6</accession>
<gene>
    <name evidence="2" type="ORF">K0M31_018223</name>
</gene>
<reference evidence="2" key="1">
    <citation type="submission" date="2021-10" db="EMBL/GenBank/DDBJ databases">
        <title>Melipona bicolor Genome sequencing and assembly.</title>
        <authorList>
            <person name="Araujo N.S."/>
            <person name="Arias M.C."/>
        </authorList>
    </citation>
    <scope>NUCLEOTIDE SEQUENCE</scope>
    <source>
        <strain evidence="2">USP_2M_L1-L4_2017</strain>
        <tissue evidence="2">Whole body</tissue>
    </source>
</reference>
<feature type="region of interest" description="Disordered" evidence="1">
    <location>
        <begin position="256"/>
        <end position="313"/>
    </location>
</feature>
<feature type="compositionally biased region" description="Polar residues" evidence="1">
    <location>
        <begin position="300"/>
        <end position="313"/>
    </location>
</feature>
<feature type="compositionally biased region" description="Polar residues" evidence="1">
    <location>
        <begin position="278"/>
        <end position="292"/>
    </location>
</feature>
<feature type="compositionally biased region" description="Basic and acidic residues" evidence="1">
    <location>
        <begin position="168"/>
        <end position="187"/>
    </location>
</feature>
<feature type="region of interest" description="Disordered" evidence="1">
    <location>
        <begin position="349"/>
        <end position="389"/>
    </location>
</feature>
<name>A0AA40KDZ6_9HYME</name>
<keyword evidence="3" id="KW-1185">Reference proteome</keyword>
<protein>
    <submittedName>
        <fullName evidence="2">Uncharacterized protein</fullName>
    </submittedName>
</protein>
<organism evidence="2 3">
    <name type="scientific">Melipona bicolor</name>
    <dbReference type="NCBI Taxonomy" id="60889"/>
    <lineage>
        <taxon>Eukaryota</taxon>
        <taxon>Metazoa</taxon>
        <taxon>Ecdysozoa</taxon>
        <taxon>Arthropoda</taxon>
        <taxon>Hexapoda</taxon>
        <taxon>Insecta</taxon>
        <taxon>Pterygota</taxon>
        <taxon>Neoptera</taxon>
        <taxon>Endopterygota</taxon>
        <taxon>Hymenoptera</taxon>
        <taxon>Apocrita</taxon>
        <taxon>Aculeata</taxon>
        <taxon>Apoidea</taxon>
        <taxon>Anthophila</taxon>
        <taxon>Apidae</taxon>
        <taxon>Melipona</taxon>
    </lineage>
</organism>